<dbReference type="GO" id="GO:0030170">
    <property type="term" value="F:pyridoxal phosphate binding"/>
    <property type="evidence" value="ECO:0007669"/>
    <property type="project" value="UniProtKB-UniRule"/>
</dbReference>
<dbReference type="Pfam" id="PF01168">
    <property type="entry name" value="Ala_racemase_N"/>
    <property type="match status" value="1"/>
</dbReference>
<feature type="modified residue" description="N6-(pyridoxal phosphate)lysine" evidence="2 3">
    <location>
        <position position="37"/>
    </location>
</feature>
<dbReference type="CDD" id="cd06822">
    <property type="entry name" value="PLPDE_III_YBL036c_euk"/>
    <property type="match status" value="1"/>
</dbReference>
<comment type="cofactor">
    <cofactor evidence="3">
        <name>pyridoxal 5'-phosphate</name>
        <dbReference type="ChEBI" id="CHEBI:597326"/>
    </cofactor>
</comment>
<comment type="similarity">
    <text evidence="2 4">Belongs to the pyridoxal phosphate-binding protein YggS/PROSC family.</text>
</comment>
<dbReference type="Proteomes" id="UP000605846">
    <property type="component" value="Unassembled WGS sequence"/>
</dbReference>
<dbReference type="PIRSF" id="PIRSF004848">
    <property type="entry name" value="YBL036c_PLPDEIII"/>
    <property type="match status" value="1"/>
</dbReference>
<evidence type="ECO:0000256" key="1">
    <source>
        <dbReference type="ARBA" id="ARBA00022898"/>
    </source>
</evidence>
<evidence type="ECO:0000259" key="5">
    <source>
        <dbReference type="Pfam" id="PF01168"/>
    </source>
</evidence>
<evidence type="ECO:0000313" key="6">
    <source>
        <dbReference type="EMBL" id="KAF7721149.1"/>
    </source>
</evidence>
<dbReference type="HAMAP" id="MF_02087">
    <property type="entry name" value="PLP_homeostasis"/>
    <property type="match status" value="1"/>
</dbReference>
<evidence type="ECO:0000256" key="4">
    <source>
        <dbReference type="RuleBase" id="RU004514"/>
    </source>
</evidence>
<dbReference type="InterPro" id="IPR011078">
    <property type="entry name" value="PyrdxlP_homeostasis"/>
</dbReference>
<gene>
    <name evidence="6" type="ORF">EC973_005356</name>
</gene>
<dbReference type="OrthoDB" id="10264196at2759"/>
<dbReference type="AlphaFoldDB" id="A0A8H7BKG8"/>
<feature type="domain" description="Alanine racemase N-terminal" evidence="5">
    <location>
        <begin position="12"/>
        <end position="233"/>
    </location>
</feature>
<organism evidence="6 7">
    <name type="scientific">Apophysomyces ossiformis</name>
    <dbReference type="NCBI Taxonomy" id="679940"/>
    <lineage>
        <taxon>Eukaryota</taxon>
        <taxon>Fungi</taxon>
        <taxon>Fungi incertae sedis</taxon>
        <taxon>Mucoromycota</taxon>
        <taxon>Mucoromycotina</taxon>
        <taxon>Mucoromycetes</taxon>
        <taxon>Mucorales</taxon>
        <taxon>Mucorineae</taxon>
        <taxon>Mucoraceae</taxon>
        <taxon>Apophysomyces</taxon>
    </lineage>
</organism>
<dbReference type="PROSITE" id="PS01211">
    <property type="entry name" value="UPF0001"/>
    <property type="match status" value="1"/>
</dbReference>
<dbReference type="SUPFAM" id="SSF51419">
    <property type="entry name" value="PLP-binding barrel"/>
    <property type="match status" value="1"/>
</dbReference>
<keyword evidence="1 2" id="KW-0663">Pyridoxal phosphate</keyword>
<sequence>MSELRKTEIVQSLEEVRANIEKTLNGTREARLVAVSKYKPPEDLLYAYEAGQRHFGENYVQELIEKSEKLPRDIQWHFIGHLQSNKCKAVAAIPNLYAVETVDGVKKADALNKACKAVERSDPLRVFVQVNTSDEEAKSGIDPAQCPEVCRHIIDACPALKLDGLMTIGMFGRDPSEENPDFQCLVDCKKQTEASIPDITLELSMGMSDDYTQALIAGSTNVRVGSKIFGARPKKNA</sequence>
<dbReference type="FunFam" id="3.20.20.10:FF:000007">
    <property type="entry name" value="Pyridoxal phosphate homeostasis protein"/>
    <property type="match status" value="1"/>
</dbReference>
<protein>
    <recommendedName>
        <fullName evidence="2">Pyridoxal phosphate homeostasis protein</fullName>
        <shortName evidence="2">PLP homeostasis protein</shortName>
    </recommendedName>
</protein>
<keyword evidence="7" id="KW-1185">Reference proteome</keyword>
<evidence type="ECO:0000256" key="2">
    <source>
        <dbReference type="HAMAP-Rule" id="MF_03225"/>
    </source>
</evidence>
<dbReference type="PANTHER" id="PTHR10146">
    <property type="entry name" value="PROLINE SYNTHETASE CO-TRANSCRIBED BACTERIAL HOMOLOG PROTEIN"/>
    <property type="match status" value="1"/>
</dbReference>
<evidence type="ECO:0000313" key="7">
    <source>
        <dbReference type="Proteomes" id="UP000605846"/>
    </source>
</evidence>
<reference evidence="6" key="1">
    <citation type="submission" date="2020-01" db="EMBL/GenBank/DDBJ databases">
        <title>Genome Sequencing of Three Apophysomyces-Like Fungal Strains Confirms a Novel Fungal Genus in the Mucoromycota with divergent Burkholderia-like Endosymbiotic Bacteria.</title>
        <authorList>
            <person name="Stajich J.E."/>
            <person name="Macias A.M."/>
            <person name="Carter-House D."/>
            <person name="Lovett B."/>
            <person name="Kasson L.R."/>
            <person name="Berry K."/>
            <person name="Grigoriev I."/>
            <person name="Chang Y."/>
            <person name="Spatafora J."/>
            <person name="Kasson M.T."/>
        </authorList>
    </citation>
    <scope>NUCLEOTIDE SEQUENCE</scope>
    <source>
        <strain evidence="6">NRRL A-21654</strain>
    </source>
</reference>
<comment type="function">
    <text evidence="2">Pyridoxal 5'-phosphate (PLP)-binding protein, which may be involved in intracellular homeostatic regulation of pyridoxal 5'-phosphate (PLP), the active form of vitamin B6.</text>
</comment>
<dbReference type="InterPro" id="IPR001608">
    <property type="entry name" value="Ala_racemase_N"/>
</dbReference>
<dbReference type="NCBIfam" id="TIGR00044">
    <property type="entry name" value="YggS family pyridoxal phosphate-dependent enzyme"/>
    <property type="match status" value="1"/>
</dbReference>
<dbReference type="Gene3D" id="3.20.20.10">
    <property type="entry name" value="Alanine racemase"/>
    <property type="match status" value="1"/>
</dbReference>
<dbReference type="InterPro" id="IPR029066">
    <property type="entry name" value="PLP-binding_barrel"/>
</dbReference>
<dbReference type="EMBL" id="JABAYA010000300">
    <property type="protein sequence ID" value="KAF7721149.1"/>
    <property type="molecule type" value="Genomic_DNA"/>
</dbReference>
<proteinExistence type="inferred from homology"/>
<accession>A0A8H7BKG8</accession>
<comment type="caution">
    <text evidence="6">The sequence shown here is derived from an EMBL/GenBank/DDBJ whole genome shotgun (WGS) entry which is preliminary data.</text>
</comment>
<name>A0A8H7BKG8_9FUNG</name>
<evidence type="ECO:0000256" key="3">
    <source>
        <dbReference type="PIRSR" id="PIRSR004848-1"/>
    </source>
</evidence>
<dbReference type="PANTHER" id="PTHR10146:SF14">
    <property type="entry name" value="PYRIDOXAL PHOSPHATE HOMEOSTASIS PROTEIN"/>
    <property type="match status" value="1"/>
</dbReference>